<protein>
    <submittedName>
        <fullName evidence="1">HprK-related kinase A</fullName>
    </submittedName>
</protein>
<dbReference type="EMBL" id="PYLZ01000019">
    <property type="protein sequence ID" value="PSW19732.1"/>
    <property type="molecule type" value="Genomic_DNA"/>
</dbReference>
<dbReference type="GO" id="GO:0016301">
    <property type="term" value="F:kinase activity"/>
    <property type="evidence" value="ECO:0007669"/>
    <property type="project" value="UniProtKB-KW"/>
</dbReference>
<dbReference type="AlphaFoldDB" id="A0A2T3NTY9"/>
<dbReference type="InterPro" id="IPR027600">
    <property type="entry name" value="HprK-rel_A"/>
</dbReference>
<keyword evidence="1" id="KW-0418">Kinase</keyword>
<dbReference type="InterPro" id="IPR027417">
    <property type="entry name" value="P-loop_NTPase"/>
</dbReference>
<dbReference type="NCBIfam" id="TIGR04352">
    <property type="entry name" value="HprK_rel_A"/>
    <property type="match status" value="1"/>
</dbReference>
<keyword evidence="2" id="KW-1185">Reference proteome</keyword>
<accession>A0A2T3NTY9</accession>
<sequence length="332" mass="37430">MPIFDFLKRIIPHKNKHYTFVTGPFTMAVSSPIPNVQRYIESHYGNNLIEDNDSVFTDFTIHLGYGKGIRRWFRQQATFMFNHHEPFKPLPLNQANAMLEWGMNWIISSYAHQYLIIHAATLEKDGKGIIISAPSGSGKSTLCAYLAANGWQLLSDELALIDPDTLQLHGLGRPINLKNQSVDLMRNYYAHSEFSPIIQDTHKGKISLVKAPMVAHQFAQHSSRLSEPPRLTADPALFVFVSYVPTEPCYVEKVTQSHALTEIIQNSFNFGLLNQQGFKTAKALAQKTKAIFIEYHNFQECESVIKEYLDERSSIPSQQSGNTASSGCAHIT</sequence>
<reference evidence="1 2" key="1">
    <citation type="submission" date="2018-01" db="EMBL/GenBank/DDBJ databases">
        <title>Whole genome sequencing of Histamine producing bacteria.</title>
        <authorList>
            <person name="Butler K."/>
        </authorList>
    </citation>
    <scope>NUCLEOTIDE SEQUENCE [LARGE SCALE GENOMIC DNA]</scope>
    <source>
        <strain evidence="1 2">DSM 24669</strain>
    </source>
</reference>
<dbReference type="OrthoDB" id="4544211at2"/>
<gene>
    <name evidence="1" type="ORF">C9I94_23280</name>
</gene>
<evidence type="ECO:0000313" key="2">
    <source>
        <dbReference type="Proteomes" id="UP000240481"/>
    </source>
</evidence>
<dbReference type="Gene3D" id="3.40.50.300">
    <property type="entry name" value="P-loop containing nucleotide triphosphate hydrolases"/>
    <property type="match status" value="1"/>
</dbReference>
<proteinExistence type="predicted"/>
<name>A0A2T3NTY9_9GAMM</name>
<evidence type="ECO:0000313" key="1">
    <source>
        <dbReference type="EMBL" id="PSW19732.1"/>
    </source>
</evidence>
<organism evidence="1 2">
    <name type="scientific">Photobacterium swingsii</name>
    <dbReference type="NCBI Taxonomy" id="680026"/>
    <lineage>
        <taxon>Bacteria</taxon>
        <taxon>Pseudomonadati</taxon>
        <taxon>Pseudomonadota</taxon>
        <taxon>Gammaproteobacteria</taxon>
        <taxon>Vibrionales</taxon>
        <taxon>Vibrionaceae</taxon>
        <taxon>Photobacterium</taxon>
    </lineage>
</organism>
<dbReference type="SUPFAM" id="SSF53795">
    <property type="entry name" value="PEP carboxykinase-like"/>
    <property type="match status" value="1"/>
</dbReference>
<dbReference type="Proteomes" id="UP000240481">
    <property type="component" value="Unassembled WGS sequence"/>
</dbReference>
<comment type="caution">
    <text evidence="1">The sequence shown here is derived from an EMBL/GenBank/DDBJ whole genome shotgun (WGS) entry which is preliminary data.</text>
</comment>
<dbReference type="RefSeq" id="WP_048900277.1">
    <property type="nucleotide sequence ID" value="NZ_AP024853.1"/>
</dbReference>
<keyword evidence="1" id="KW-0808">Transferase</keyword>